<keyword evidence="2" id="KW-1133">Transmembrane helix</keyword>
<gene>
    <name evidence="3" type="ORF">HXX76_004995</name>
</gene>
<feature type="region of interest" description="Disordered" evidence="1">
    <location>
        <begin position="13"/>
        <end position="68"/>
    </location>
</feature>
<feature type="compositionally biased region" description="Low complexity" evidence="1">
    <location>
        <begin position="13"/>
        <end position="26"/>
    </location>
</feature>
<name>A0A835W520_CHLIN</name>
<feature type="compositionally biased region" description="Low complexity" evidence="1">
    <location>
        <begin position="135"/>
        <end position="153"/>
    </location>
</feature>
<evidence type="ECO:0000256" key="2">
    <source>
        <dbReference type="SAM" id="Phobius"/>
    </source>
</evidence>
<comment type="caution">
    <text evidence="3">The sequence shown here is derived from an EMBL/GenBank/DDBJ whole genome shotgun (WGS) entry which is preliminary data.</text>
</comment>
<dbReference type="Proteomes" id="UP000650467">
    <property type="component" value="Unassembled WGS sequence"/>
</dbReference>
<feature type="compositionally biased region" description="Low complexity" evidence="1">
    <location>
        <begin position="166"/>
        <end position="191"/>
    </location>
</feature>
<organism evidence="3 4">
    <name type="scientific">Chlamydomonas incerta</name>
    <dbReference type="NCBI Taxonomy" id="51695"/>
    <lineage>
        <taxon>Eukaryota</taxon>
        <taxon>Viridiplantae</taxon>
        <taxon>Chlorophyta</taxon>
        <taxon>core chlorophytes</taxon>
        <taxon>Chlorophyceae</taxon>
        <taxon>CS clade</taxon>
        <taxon>Chlamydomonadales</taxon>
        <taxon>Chlamydomonadaceae</taxon>
        <taxon>Chlamydomonas</taxon>
    </lineage>
</organism>
<sequence>MATVTTAATVSAAVAQTASSSAGTASQPVAGKADTSPSSIWGTGPAPRSARASDVSSSDIPSSSGISRRDSIQNMLLSALASSGPAPFGPMFSPPLVAGAAAGGMAVEGPGPSAAWQPRRHLSTTAAALPTLRVPARSAPSQSRSGSGSSAQQEPHSQPGTPTPTPATTRAITESSAATAASRQSAADQMRQAATSAAVTAASKVGSAGDAAPDIHIHGGWLGVARQVVAGLSALSFVSAVSVTVVCGAIKAAAAVSGPLVVYAATSTSSAAANAASAASSAAAGAVTLHVFGAPPAYAVAAALAGLLLGLVVSAVDSFWAARGGSGGGNGGSGSNWSAAA</sequence>
<feature type="compositionally biased region" description="Low complexity" evidence="1">
    <location>
        <begin position="45"/>
        <end position="66"/>
    </location>
</feature>
<reference evidence="3" key="1">
    <citation type="journal article" date="2020" name="bioRxiv">
        <title>Comparative genomics of Chlamydomonas.</title>
        <authorList>
            <person name="Craig R.J."/>
            <person name="Hasan A.R."/>
            <person name="Ness R.W."/>
            <person name="Keightley P.D."/>
        </authorList>
    </citation>
    <scope>NUCLEOTIDE SEQUENCE</scope>
    <source>
        <strain evidence="3">SAG 7.73</strain>
    </source>
</reference>
<keyword evidence="2" id="KW-0812">Transmembrane</keyword>
<evidence type="ECO:0000313" key="4">
    <source>
        <dbReference type="Proteomes" id="UP000650467"/>
    </source>
</evidence>
<evidence type="ECO:0000256" key="1">
    <source>
        <dbReference type="SAM" id="MobiDB-lite"/>
    </source>
</evidence>
<proteinExistence type="predicted"/>
<dbReference type="AlphaFoldDB" id="A0A835W520"/>
<keyword evidence="4" id="KW-1185">Reference proteome</keyword>
<accession>A0A835W520</accession>
<feature type="transmembrane region" description="Helical" evidence="2">
    <location>
        <begin position="297"/>
        <end position="316"/>
    </location>
</feature>
<keyword evidence="2" id="KW-0472">Membrane</keyword>
<protein>
    <submittedName>
        <fullName evidence="3">Uncharacterized protein</fullName>
    </submittedName>
</protein>
<feature type="region of interest" description="Disordered" evidence="1">
    <location>
        <begin position="126"/>
        <end position="191"/>
    </location>
</feature>
<dbReference type="EMBL" id="JAEHOC010000008">
    <property type="protein sequence ID" value="KAG2439645.1"/>
    <property type="molecule type" value="Genomic_DNA"/>
</dbReference>
<evidence type="ECO:0000313" key="3">
    <source>
        <dbReference type="EMBL" id="KAG2439645.1"/>
    </source>
</evidence>